<evidence type="ECO:0000256" key="1">
    <source>
        <dbReference type="SAM" id="MobiDB-lite"/>
    </source>
</evidence>
<feature type="region of interest" description="Disordered" evidence="1">
    <location>
        <begin position="1"/>
        <end position="24"/>
    </location>
</feature>
<organism evidence="2">
    <name type="scientific">marine metagenome</name>
    <dbReference type="NCBI Taxonomy" id="408172"/>
    <lineage>
        <taxon>unclassified sequences</taxon>
        <taxon>metagenomes</taxon>
        <taxon>ecological metagenomes</taxon>
    </lineage>
</organism>
<dbReference type="AlphaFoldDB" id="A0A381VKW0"/>
<gene>
    <name evidence="2" type="ORF">METZ01_LOCUS93833</name>
</gene>
<evidence type="ECO:0000313" key="2">
    <source>
        <dbReference type="EMBL" id="SVA40979.1"/>
    </source>
</evidence>
<proteinExistence type="predicted"/>
<evidence type="ECO:0008006" key="3">
    <source>
        <dbReference type="Google" id="ProtNLM"/>
    </source>
</evidence>
<dbReference type="Gene3D" id="1.10.287.1490">
    <property type="match status" value="1"/>
</dbReference>
<dbReference type="EMBL" id="UINC01009128">
    <property type="protein sequence ID" value="SVA40979.1"/>
    <property type="molecule type" value="Genomic_DNA"/>
</dbReference>
<sequence length="420" mass="47540">MTSKVNNPKAKSGKTKPNPSNISPLIKKVSTISDSTKLLSKEVKAMSKIFTENQKILVSMKNMIDTLSLTIEQIQVQEKKLNLIEGDNERLFEGLEQVRNQSNIISKINTQTNELQERVEKISKINENSPNSNELMEKIDQSFDSIKNNSKMIIKIADRVENVKEDLNNVSSKAEPISKITAKMENMTDNIRSMRQKTSDLGNNIKNFQKKLDSIASKKNSPGVSGNLENIKSEFITLRKYVGENSDELQDKILGLSDTLNRVNSSSAEFHEKSDSIIQELQKIEKVTNKSSSSTSNEIIGLLKLSEYQSGIRMQSESKYGTLQDIEKMAQDTAEIVNLFDSMSIETENKIPLPHEVRQWAISTIFDCADRWEISFSGLFKKMLELLGKDLLKETIRIQQVRDIFGIRAVDEIRNELGLT</sequence>
<protein>
    <recommendedName>
        <fullName evidence="3">Chemotaxis protein</fullName>
    </recommendedName>
</protein>
<accession>A0A381VKW0</accession>
<dbReference type="SUPFAM" id="SSF58104">
    <property type="entry name" value="Methyl-accepting chemotaxis protein (MCP) signaling domain"/>
    <property type="match status" value="1"/>
</dbReference>
<name>A0A381VKW0_9ZZZZ</name>
<reference evidence="2" key="1">
    <citation type="submission" date="2018-05" db="EMBL/GenBank/DDBJ databases">
        <authorList>
            <person name="Lanie J.A."/>
            <person name="Ng W.-L."/>
            <person name="Kazmierczak K.M."/>
            <person name="Andrzejewski T.M."/>
            <person name="Davidsen T.M."/>
            <person name="Wayne K.J."/>
            <person name="Tettelin H."/>
            <person name="Glass J.I."/>
            <person name="Rusch D."/>
            <person name="Podicherti R."/>
            <person name="Tsui H.-C.T."/>
            <person name="Winkler M.E."/>
        </authorList>
    </citation>
    <scope>NUCLEOTIDE SEQUENCE</scope>
</reference>